<evidence type="ECO:0000259" key="2">
    <source>
        <dbReference type="Pfam" id="PF00496"/>
    </source>
</evidence>
<feature type="domain" description="Solute-binding protein family 5" evidence="2">
    <location>
        <begin position="101"/>
        <end position="286"/>
    </location>
</feature>
<keyword evidence="1" id="KW-0732">Signal</keyword>
<dbReference type="Gene3D" id="3.40.190.10">
    <property type="entry name" value="Periplasmic binding protein-like II"/>
    <property type="match status" value="1"/>
</dbReference>
<dbReference type="Pfam" id="PF00496">
    <property type="entry name" value="SBP_bac_5"/>
    <property type="match status" value="1"/>
</dbReference>
<protein>
    <recommendedName>
        <fullName evidence="2">Solute-binding protein family 5 domain-containing protein</fullName>
    </recommendedName>
</protein>
<dbReference type="GO" id="GO:1904680">
    <property type="term" value="F:peptide transmembrane transporter activity"/>
    <property type="evidence" value="ECO:0007669"/>
    <property type="project" value="TreeGrafter"/>
</dbReference>
<name>A0A382PEI0_9ZZZZ</name>
<dbReference type="PANTHER" id="PTHR30290:SF38">
    <property type="entry name" value="D,D-DIPEPTIDE-BINDING PERIPLASMIC PROTEIN DDPA-RELATED"/>
    <property type="match status" value="1"/>
</dbReference>
<feature type="non-terminal residue" evidence="3">
    <location>
        <position position="298"/>
    </location>
</feature>
<reference evidence="3" key="1">
    <citation type="submission" date="2018-05" db="EMBL/GenBank/DDBJ databases">
        <authorList>
            <person name="Lanie J.A."/>
            <person name="Ng W.-L."/>
            <person name="Kazmierczak K.M."/>
            <person name="Andrzejewski T.M."/>
            <person name="Davidsen T.M."/>
            <person name="Wayne K.J."/>
            <person name="Tettelin H."/>
            <person name="Glass J.I."/>
            <person name="Rusch D."/>
            <person name="Podicherti R."/>
            <person name="Tsui H.-C.T."/>
            <person name="Winkler M.E."/>
        </authorList>
    </citation>
    <scope>NUCLEOTIDE SEQUENCE</scope>
</reference>
<accession>A0A382PEI0</accession>
<evidence type="ECO:0000256" key="1">
    <source>
        <dbReference type="ARBA" id="ARBA00022729"/>
    </source>
</evidence>
<evidence type="ECO:0000313" key="3">
    <source>
        <dbReference type="EMBL" id="SVC71220.1"/>
    </source>
</evidence>
<dbReference type="GO" id="GO:0015833">
    <property type="term" value="P:peptide transport"/>
    <property type="evidence" value="ECO:0007669"/>
    <property type="project" value="TreeGrafter"/>
</dbReference>
<sequence length="298" mass="32365">MKVLAKSTITVFVLSVFTLLVLAACSSSDDDKAATSAPAAPAAQPTAAPAAQPKVNRLIMAVVPLSGVETNELRHSSSPTVWPYRSVYDYPIALDIETGQLKPGVAESWSIEPDGKSMRVKLRKGVEFHGGYGEFTGKDLVAMWKDISLEDSRHGQSGWWASTMEDVEVINDHEVVYHPVGTAYLVESISEIQGGMEVRSSAQVEAKGGNPDTLEWAHAGTGPYQFKSREPGTKIVLERAPGKHWSGVVPDFPEFEYRFMPEVSTRLASLLTGEVHMAHLPDDLLTQAVSQGMETRVG</sequence>
<dbReference type="PROSITE" id="PS51257">
    <property type="entry name" value="PROKAR_LIPOPROTEIN"/>
    <property type="match status" value="1"/>
</dbReference>
<dbReference type="InterPro" id="IPR039424">
    <property type="entry name" value="SBP_5"/>
</dbReference>
<proteinExistence type="predicted"/>
<gene>
    <name evidence="3" type="ORF">METZ01_LOCUS324074</name>
</gene>
<dbReference type="EMBL" id="UINC01106505">
    <property type="protein sequence ID" value="SVC71220.1"/>
    <property type="molecule type" value="Genomic_DNA"/>
</dbReference>
<dbReference type="AlphaFoldDB" id="A0A382PEI0"/>
<organism evidence="3">
    <name type="scientific">marine metagenome</name>
    <dbReference type="NCBI Taxonomy" id="408172"/>
    <lineage>
        <taxon>unclassified sequences</taxon>
        <taxon>metagenomes</taxon>
        <taxon>ecological metagenomes</taxon>
    </lineage>
</organism>
<dbReference type="SUPFAM" id="SSF53850">
    <property type="entry name" value="Periplasmic binding protein-like II"/>
    <property type="match status" value="1"/>
</dbReference>
<dbReference type="PANTHER" id="PTHR30290">
    <property type="entry name" value="PERIPLASMIC BINDING COMPONENT OF ABC TRANSPORTER"/>
    <property type="match status" value="1"/>
</dbReference>
<dbReference type="InterPro" id="IPR000914">
    <property type="entry name" value="SBP_5_dom"/>
</dbReference>